<gene>
    <name evidence="2" type="ORF">DUNSADRAFT_13794</name>
</gene>
<feature type="compositionally biased region" description="Basic and acidic residues" evidence="1">
    <location>
        <begin position="143"/>
        <end position="152"/>
    </location>
</feature>
<accession>A0ABQ7G8M6</accession>
<evidence type="ECO:0000313" key="2">
    <source>
        <dbReference type="EMBL" id="KAF5830963.1"/>
    </source>
</evidence>
<feature type="compositionally biased region" description="Low complexity" evidence="1">
    <location>
        <begin position="233"/>
        <end position="246"/>
    </location>
</feature>
<evidence type="ECO:0000313" key="3">
    <source>
        <dbReference type="Proteomes" id="UP000815325"/>
    </source>
</evidence>
<feature type="region of interest" description="Disordered" evidence="1">
    <location>
        <begin position="232"/>
        <end position="261"/>
    </location>
</feature>
<keyword evidence="3" id="KW-1185">Reference proteome</keyword>
<proteinExistence type="predicted"/>
<protein>
    <submittedName>
        <fullName evidence="2">Uncharacterized protein</fullName>
    </submittedName>
</protein>
<comment type="caution">
    <text evidence="2">The sequence shown here is derived from an EMBL/GenBank/DDBJ whole genome shotgun (WGS) entry which is preliminary data.</text>
</comment>
<reference evidence="2" key="1">
    <citation type="submission" date="2017-08" db="EMBL/GenBank/DDBJ databases">
        <authorList>
            <person name="Polle J.E."/>
            <person name="Barry K."/>
            <person name="Cushman J."/>
            <person name="Schmutz J."/>
            <person name="Tran D."/>
            <person name="Hathwaick L.T."/>
            <person name="Yim W.C."/>
            <person name="Jenkins J."/>
            <person name="Mckie-Krisberg Z.M."/>
            <person name="Prochnik S."/>
            <person name="Lindquist E."/>
            <person name="Dockter R.B."/>
            <person name="Adam C."/>
            <person name="Molina H."/>
            <person name="Bunkerborg J."/>
            <person name="Jin E."/>
            <person name="Buchheim M."/>
            <person name="Magnuson J."/>
        </authorList>
    </citation>
    <scope>NUCLEOTIDE SEQUENCE</scope>
    <source>
        <strain evidence="2">CCAP 19/18</strain>
    </source>
</reference>
<feature type="region of interest" description="Disordered" evidence="1">
    <location>
        <begin position="276"/>
        <end position="311"/>
    </location>
</feature>
<evidence type="ECO:0000256" key="1">
    <source>
        <dbReference type="SAM" id="MobiDB-lite"/>
    </source>
</evidence>
<organism evidence="2 3">
    <name type="scientific">Dunaliella salina</name>
    <name type="common">Green alga</name>
    <name type="synonym">Protococcus salinus</name>
    <dbReference type="NCBI Taxonomy" id="3046"/>
    <lineage>
        <taxon>Eukaryota</taxon>
        <taxon>Viridiplantae</taxon>
        <taxon>Chlorophyta</taxon>
        <taxon>core chlorophytes</taxon>
        <taxon>Chlorophyceae</taxon>
        <taxon>CS clade</taxon>
        <taxon>Chlamydomonadales</taxon>
        <taxon>Dunaliellaceae</taxon>
        <taxon>Dunaliella</taxon>
    </lineage>
</organism>
<dbReference type="Proteomes" id="UP000815325">
    <property type="component" value="Unassembled WGS sequence"/>
</dbReference>
<dbReference type="EMBL" id="MU069990">
    <property type="protein sequence ID" value="KAF5830963.1"/>
    <property type="molecule type" value="Genomic_DNA"/>
</dbReference>
<name>A0ABQ7G8M6_DUNSA</name>
<feature type="region of interest" description="Disordered" evidence="1">
    <location>
        <begin position="383"/>
        <end position="486"/>
    </location>
</feature>
<feature type="compositionally biased region" description="Low complexity" evidence="1">
    <location>
        <begin position="386"/>
        <end position="470"/>
    </location>
</feature>
<feature type="region of interest" description="Disordered" evidence="1">
    <location>
        <begin position="102"/>
        <end position="173"/>
    </location>
</feature>
<feature type="compositionally biased region" description="Polar residues" evidence="1">
    <location>
        <begin position="153"/>
        <end position="173"/>
    </location>
</feature>
<sequence length="515" mass="56910">MLMWVPQLAMHGHKLWRVLVLQGASSSPVSVVLKDPVINGAYAPDIRDFRLNRFLEQAGILAPPPPAPSTKPAAIVDNLESAAESASTVAETVSGAVDGAAADAAQQGGEPYGSSGVVQQEPSELQPAGLPPKPDQPQQQTNADERARDTKHISGQQQHSKQQRSGKQQQTDEGSLHVLADASSHVRLWAEVLKPELTVHVLDGKLRVSNEIRDILGSQLVIKGTFGDKFLSQQHEQQQQQQQQQERPPLTAQQPHEHASHQHISVLSSLLQVHFTQPHMEPPPPQLPDTSPGGIACSADNASSRERGLEETGDKCSTLWWRSDPMSQDACVKLSEAVRACGSEQCIPGEWQVMAPNLRMQARVWEVNGFRTLPLKQRILMEGHHGSQQRQAEQQQQQQQQQQHQHQQQQQQTQQIGSQQGQPQQSGVQQQRQPMDSQGEQPPQRAQQQQAEHHQQQQQQQQQQQPTEGQVAHKSKESPSISSLPPKFTLFHEPAALSVRFTNALARYASIPAMA</sequence>